<dbReference type="Proteomes" id="UP000660729">
    <property type="component" value="Unassembled WGS sequence"/>
</dbReference>
<feature type="domain" description="ML-like" evidence="3">
    <location>
        <begin position="24"/>
        <end position="164"/>
    </location>
</feature>
<dbReference type="GO" id="GO:0055085">
    <property type="term" value="P:transmembrane transport"/>
    <property type="evidence" value="ECO:0007669"/>
    <property type="project" value="TreeGrafter"/>
</dbReference>
<dbReference type="PANTHER" id="PTHR31145">
    <property type="entry name" value="INTEGRAL MEMBRANE PROTEIN (AFU_ORTHOLOGUE AFUA_7G01610)"/>
    <property type="match status" value="1"/>
</dbReference>
<comment type="caution">
    <text evidence="4">The sequence shown here is derived from an EMBL/GenBank/DDBJ whole genome shotgun (WGS) entry which is preliminary data.</text>
</comment>
<dbReference type="OrthoDB" id="3649788at2759"/>
<feature type="region of interest" description="Disordered" evidence="1">
    <location>
        <begin position="163"/>
        <end position="197"/>
    </location>
</feature>
<feature type="chain" id="PRO_5034587021" evidence="2">
    <location>
        <begin position="20"/>
        <end position="213"/>
    </location>
</feature>
<sequence>MAPSIRPFALLASASLATAQRALYSIESSYGACPDLSNSSLAATYFAASLTPDNNTLAYDLQATNTYTGNVTISYIIAVNDTTYYDLEEDPCSSGEASFCPASAGAIILSSNQNAPDSVLDRIPAEAYTTPDLMAYFRYYLNDSATGMPVGCLQTNLTNEATQKANMTSSSNSTGEGNSTSSGSGSTNSSGSGSGGNGNSGAGTVYLNWTLFV</sequence>
<evidence type="ECO:0000313" key="4">
    <source>
        <dbReference type="EMBL" id="KAF7190987.1"/>
    </source>
</evidence>
<evidence type="ECO:0000256" key="2">
    <source>
        <dbReference type="SAM" id="SignalP"/>
    </source>
</evidence>
<gene>
    <name evidence="4" type="ORF">HII31_07679</name>
</gene>
<reference evidence="4" key="1">
    <citation type="submission" date="2020-04" db="EMBL/GenBank/DDBJ databases">
        <title>Draft genome resource of the tomato pathogen Pseudocercospora fuligena.</title>
        <authorList>
            <person name="Zaccaron A."/>
        </authorList>
    </citation>
    <scope>NUCLEOTIDE SEQUENCE</scope>
    <source>
        <strain evidence="4">PF001</strain>
    </source>
</reference>
<dbReference type="GO" id="GO:0016020">
    <property type="term" value="C:membrane"/>
    <property type="evidence" value="ECO:0007669"/>
    <property type="project" value="TreeGrafter"/>
</dbReference>
<evidence type="ECO:0000256" key="1">
    <source>
        <dbReference type="SAM" id="MobiDB-lite"/>
    </source>
</evidence>
<evidence type="ECO:0000313" key="5">
    <source>
        <dbReference type="Proteomes" id="UP000660729"/>
    </source>
</evidence>
<accession>A0A8H6RI32</accession>
<dbReference type="EMBL" id="JABCIY010000166">
    <property type="protein sequence ID" value="KAF7190987.1"/>
    <property type="molecule type" value="Genomic_DNA"/>
</dbReference>
<protein>
    <submittedName>
        <fullName evidence="4">Flavin carrier protein 2</fullName>
    </submittedName>
</protein>
<proteinExistence type="predicted"/>
<evidence type="ECO:0000259" key="3">
    <source>
        <dbReference type="SMART" id="SM01320"/>
    </source>
</evidence>
<dbReference type="InterPro" id="IPR040241">
    <property type="entry name" value="TRP_Flc/Pkd2-like"/>
</dbReference>
<name>A0A8H6RI32_9PEZI</name>
<keyword evidence="2" id="KW-0732">Signal</keyword>
<dbReference type="InterPro" id="IPR032800">
    <property type="entry name" value="TRP_N"/>
</dbReference>
<dbReference type="SMART" id="SM01320">
    <property type="entry name" value="TRP_N"/>
    <property type="match status" value="1"/>
</dbReference>
<feature type="compositionally biased region" description="Low complexity" evidence="1">
    <location>
        <begin position="168"/>
        <end position="191"/>
    </location>
</feature>
<dbReference type="PANTHER" id="PTHR31145:SF2">
    <property type="entry name" value="FLAVIN CARRIER PROTEIN 2"/>
    <property type="match status" value="1"/>
</dbReference>
<dbReference type="AlphaFoldDB" id="A0A8H6RI32"/>
<keyword evidence="5" id="KW-1185">Reference proteome</keyword>
<feature type="signal peptide" evidence="2">
    <location>
        <begin position="1"/>
        <end position="19"/>
    </location>
</feature>
<dbReference type="Pfam" id="PF14558">
    <property type="entry name" value="TRP_N"/>
    <property type="match status" value="1"/>
</dbReference>
<dbReference type="GO" id="GO:0009272">
    <property type="term" value="P:fungal-type cell wall biogenesis"/>
    <property type="evidence" value="ECO:0007669"/>
    <property type="project" value="TreeGrafter"/>
</dbReference>
<organism evidence="4 5">
    <name type="scientific">Pseudocercospora fuligena</name>
    <dbReference type="NCBI Taxonomy" id="685502"/>
    <lineage>
        <taxon>Eukaryota</taxon>
        <taxon>Fungi</taxon>
        <taxon>Dikarya</taxon>
        <taxon>Ascomycota</taxon>
        <taxon>Pezizomycotina</taxon>
        <taxon>Dothideomycetes</taxon>
        <taxon>Dothideomycetidae</taxon>
        <taxon>Mycosphaerellales</taxon>
        <taxon>Mycosphaerellaceae</taxon>
        <taxon>Pseudocercospora</taxon>
    </lineage>
</organism>